<accession>A0ABY5BQC6</accession>
<name>A0ABY5BQC6_9LACO</name>
<dbReference type="Proteomes" id="UP001057025">
    <property type="component" value="Chromosome"/>
</dbReference>
<dbReference type="Pfam" id="PF17768">
    <property type="entry name" value="RecJ_OB"/>
    <property type="match status" value="1"/>
</dbReference>
<dbReference type="Pfam" id="PF10141">
    <property type="entry name" value="ssDNA-exonuc_C"/>
    <property type="match status" value="1"/>
</dbReference>
<dbReference type="Pfam" id="PF01368">
    <property type="entry name" value="DHH"/>
    <property type="match status" value="1"/>
</dbReference>
<dbReference type="RefSeq" id="WP_252796608.1">
    <property type="nucleotide sequence ID" value="NZ_CP097118.1"/>
</dbReference>
<evidence type="ECO:0000256" key="1">
    <source>
        <dbReference type="ARBA" id="ARBA00005915"/>
    </source>
</evidence>
<keyword evidence="5 10" id="KW-0269">Exonuclease</keyword>
<dbReference type="InterPro" id="IPR041122">
    <property type="entry name" value="RecJ_OB"/>
</dbReference>
<dbReference type="InterPro" id="IPR051673">
    <property type="entry name" value="SSDNA_exonuclease_RecJ"/>
</dbReference>
<proteinExistence type="inferred from homology"/>
<evidence type="ECO:0000256" key="2">
    <source>
        <dbReference type="ARBA" id="ARBA00019841"/>
    </source>
</evidence>
<comment type="similarity">
    <text evidence="1">Belongs to the RecJ family.</text>
</comment>
<evidence type="ECO:0000259" key="6">
    <source>
        <dbReference type="Pfam" id="PF01368"/>
    </source>
</evidence>
<evidence type="ECO:0000259" key="7">
    <source>
        <dbReference type="Pfam" id="PF02272"/>
    </source>
</evidence>
<dbReference type="PANTHER" id="PTHR30255">
    <property type="entry name" value="SINGLE-STRANDED-DNA-SPECIFIC EXONUCLEASE RECJ"/>
    <property type="match status" value="1"/>
</dbReference>
<dbReference type="GO" id="GO:0004527">
    <property type="term" value="F:exonuclease activity"/>
    <property type="evidence" value="ECO:0007669"/>
    <property type="project" value="UniProtKB-KW"/>
</dbReference>
<dbReference type="SUPFAM" id="SSF64182">
    <property type="entry name" value="DHH phosphoesterases"/>
    <property type="match status" value="1"/>
</dbReference>
<evidence type="ECO:0000259" key="9">
    <source>
        <dbReference type="Pfam" id="PF17768"/>
    </source>
</evidence>
<dbReference type="Gene3D" id="3.90.1640.30">
    <property type="match status" value="1"/>
</dbReference>
<feature type="domain" description="DDH" evidence="6">
    <location>
        <begin position="84"/>
        <end position="227"/>
    </location>
</feature>
<dbReference type="Gene3D" id="3.10.310.30">
    <property type="match status" value="1"/>
</dbReference>
<reference evidence="10" key="1">
    <citation type="submission" date="2022-05" db="EMBL/GenBank/DDBJ databases">
        <authorList>
            <person name="Oliphant S.A."/>
            <person name="Watson-Haigh N.S."/>
            <person name="Sumby K.M."/>
            <person name="Gardner J.M."/>
            <person name="Jiranek V."/>
        </authorList>
    </citation>
    <scope>NUCLEOTIDE SEQUENCE</scope>
    <source>
        <strain evidence="10">KI11_C11</strain>
    </source>
</reference>
<feature type="domain" description="RecJ OB" evidence="9">
    <location>
        <begin position="452"/>
        <end position="559"/>
    </location>
</feature>
<evidence type="ECO:0000313" key="11">
    <source>
        <dbReference type="Proteomes" id="UP001057025"/>
    </source>
</evidence>
<evidence type="ECO:0000256" key="5">
    <source>
        <dbReference type="ARBA" id="ARBA00022839"/>
    </source>
</evidence>
<dbReference type="NCBIfam" id="TIGR00644">
    <property type="entry name" value="recJ"/>
    <property type="match status" value="1"/>
</dbReference>
<keyword evidence="4" id="KW-0378">Hydrolase</keyword>
<keyword evidence="11" id="KW-1185">Reference proteome</keyword>
<dbReference type="InterPro" id="IPR004610">
    <property type="entry name" value="RecJ"/>
</dbReference>
<protein>
    <recommendedName>
        <fullName evidence="2">Single-stranded-DNA-specific exonuclease RecJ</fullName>
    </recommendedName>
</protein>
<feature type="domain" description="DHHA1" evidence="7">
    <location>
        <begin position="343"/>
        <end position="438"/>
    </location>
</feature>
<dbReference type="InterPro" id="IPR001667">
    <property type="entry name" value="DDH_dom"/>
</dbReference>
<evidence type="ECO:0000256" key="4">
    <source>
        <dbReference type="ARBA" id="ARBA00022801"/>
    </source>
</evidence>
<dbReference type="InterPro" id="IPR018779">
    <property type="entry name" value="RecJ_C"/>
</dbReference>
<organism evidence="10 11">
    <name type="scientific">Fructilactobacillus hinvesii</name>
    <dbReference type="NCBI Taxonomy" id="2940300"/>
    <lineage>
        <taxon>Bacteria</taxon>
        <taxon>Bacillati</taxon>
        <taxon>Bacillota</taxon>
        <taxon>Bacilli</taxon>
        <taxon>Lactobacillales</taxon>
        <taxon>Lactobacillaceae</taxon>
        <taxon>Fructilactobacillus</taxon>
    </lineage>
</organism>
<dbReference type="InterPro" id="IPR038763">
    <property type="entry name" value="DHH_sf"/>
</dbReference>
<dbReference type="EMBL" id="CP097118">
    <property type="protein sequence ID" value="USS87310.1"/>
    <property type="molecule type" value="Genomic_DNA"/>
</dbReference>
<dbReference type="InterPro" id="IPR003156">
    <property type="entry name" value="DHHA1_dom"/>
</dbReference>
<keyword evidence="3" id="KW-0540">Nuclease</keyword>
<feature type="domain" description="Single-stranded-DNA-specific exonuclease RecJ C-terminal" evidence="8">
    <location>
        <begin position="569"/>
        <end position="762"/>
    </location>
</feature>
<gene>
    <name evidence="10" type="primary">recJ</name>
    <name evidence="10" type="ORF">M3M39_04090</name>
</gene>
<dbReference type="Pfam" id="PF02272">
    <property type="entry name" value="DHHA1"/>
    <property type="match status" value="1"/>
</dbReference>
<sequence length="769" mass="85542">MFSAKFNWQVKPQTATPELVESLSSELGLPQLTTQLLINRGYTDAEQIQHFLHPDESDLLDPMLLHDMDKAVELIQAAIANQKQITVYGDYDADGLTSTAILYETLLEMGANVDYYIPNRFTDGYGPNVSAFEKIIENGTNLIVTVDNGVAGNEAIARARKLNCTVVVTDHHELPEKLPSAAAIVHADLSPEYPFKELSGAGIAFKVATALTDEIPQEKLDLAAIGTIADMVSLTGENRALVQFGLNVIHLTERPGLKALIKQAKLNLEQVDEEKISFQIAPALNSIGRMGAATPGIQLLTTDDEEQALKLAPKTFKTNEQRKQLVTEITNQAERLVAEQSTQPVLVLVGDDWHEGVLGIVASRIKEKFQKPAIVMTKTTNGLVKGSGRSVPGFDLFQALSPERDLMVAFGGHEMAVGLTLSQAKLAEFSDRLTQAAQEQGLETGKRAELAIDYTITPDDVNQALYDNLQLLSPFGVDNEKPEFAFQPNLVRGLMAIGADKSHLKLTLIGNQSQVHAIAFGWGAQLPELQKMASNLKVAGTIGKNEFRGRTNFQVMVDDIEPAGLVIEDQRTKKLQQKMFAQPGTYLFFNHKRQRQLAPYLNEQAESVLFQDIDFDHHFDHLFVVDFPAHLDDLQQVVEKADTPLITLYLFKKRHLQAVGMPNREQYAKFFKFLEKQPTIALHKQLTKVSQQLHLDPQAVVFMIQVFTELGFVTVNDGVLTKVDNPPHQSLSSANCYKQRERDLQLEKQLLGSTQQQLLQWLQSLRIKN</sequence>
<dbReference type="PANTHER" id="PTHR30255:SF2">
    <property type="entry name" value="SINGLE-STRANDED-DNA-SPECIFIC EXONUCLEASE RECJ"/>
    <property type="match status" value="1"/>
</dbReference>
<evidence type="ECO:0000313" key="10">
    <source>
        <dbReference type="EMBL" id="USS87310.1"/>
    </source>
</evidence>
<evidence type="ECO:0000259" key="8">
    <source>
        <dbReference type="Pfam" id="PF10141"/>
    </source>
</evidence>
<evidence type="ECO:0000256" key="3">
    <source>
        <dbReference type="ARBA" id="ARBA00022722"/>
    </source>
</evidence>